<organism evidence="1">
    <name type="scientific">Arundo donax</name>
    <name type="common">Giant reed</name>
    <name type="synonym">Donax arundinaceus</name>
    <dbReference type="NCBI Taxonomy" id="35708"/>
    <lineage>
        <taxon>Eukaryota</taxon>
        <taxon>Viridiplantae</taxon>
        <taxon>Streptophyta</taxon>
        <taxon>Embryophyta</taxon>
        <taxon>Tracheophyta</taxon>
        <taxon>Spermatophyta</taxon>
        <taxon>Magnoliopsida</taxon>
        <taxon>Liliopsida</taxon>
        <taxon>Poales</taxon>
        <taxon>Poaceae</taxon>
        <taxon>PACMAD clade</taxon>
        <taxon>Arundinoideae</taxon>
        <taxon>Arundineae</taxon>
        <taxon>Arundo</taxon>
    </lineage>
</organism>
<dbReference type="EMBL" id="GBRH01169508">
    <property type="protein sequence ID" value="JAE28388.1"/>
    <property type="molecule type" value="Transcribed_RNA"/>
</dbReference>
<name>A0A0A9H664_ARUDO</name>
<accession>A0A0A9H664</accession>
<reference evidence="1" key="2">
    <citation type="journal article" date="2015" name="Data Brief">
        <title>Shoot transcriptome of the giant reed, Arundo donax.</title>
        <authorList>
            <person name="Barrero R.A."/>
            <person name="Guerrero F.D."/>
            <person name="Moolhuijzen P."/>
            <person name="Goolsby J.A."/>
            <person name="Tidwell J."/>
            <person name="Bellgard S.E."/>
            <person name="Bellgard M.I."/>
        </authorList>
    </citation>
    <scope>NUCLEOTIDE SEQUENCE</scope>
    <source>
        <tissue evidence="1">Shoot tissue taken approximately 20 cm above the soil surface</tissue>
    </source>
</reference>
<sequence length="61" mass="6821">MLHSIVRTCEQPDRLQSTLYSSNAIGQQKLVMYSVNARLEAFDPMGAKEEREGQKSIPLPG</sequence>
<proteinExistence type="predicted"/>
<evidence type="ECO:0000313" key="1">
    <source>
        <dbReference type="EMBL" id="JAE28388.1"/>
    </source>
</evidence>
<dbReference type="AlphaFoldDB" id="A0A0A9H664"/>
<reference evidence="1" key="1">
    <citation type="submission" date="2014-09" db="EMBL/GenBank/DDBJ databases">
        <authorList>
            <person name="Magalhaes I.L.F."/>
            <person name="Oliveira U."/>
            <person name="Santos F.R."/>
            <person name="Vidigal T.H.D.A."/>
            <person name="Brescovit A.D."/>
            <person name="Santos A.J."/>
        </authorList>
    </citation>
    <scope>NUCLEOTIDE SEQUENCE</scope>
    <source>
        <tissue evidence="1">Shoot tissue taken approximately 20 cm above the soil surface</tissue>
    </source>
</reference>
<protein>
    <submittedName>
        <fullName evidence="1">Uncharacterized protein</fullName>
    </submittedName>
</protein>